<sequence length="471" mass="52181">MSPRRDTSRKRLPAARSTPARAQKSAPGRTPARPRKSRTGEESAPGQEPGRTAAESAPSAPASLEAYRKKRDPGRTREPFGGPAPAAVAGRAPAALHFVVQEHWARNLHFDLRLEMEGVLKSWAVPKGPSVRAEEKRLAVHVEDHPLEYANFEGVIPSGNYGAGSVIVWDRGPYQSFKPEDIREQYARGKLELELFGHKLGGRWTLVRMSKSEKDWLLLKKVDGAASDTDAIARWPRSVITGLTVEEMRDVPAWLAGVRARLEELKAPRGEVRASHVKHMLATLAEKPFTRAGWVFEIKYDGVRVVAERRGEEVRMLGRSGEDITGRYPEIAEGLRALVVESFVLDGEIVAHDESGRPSFGRLQKRMLLSRPADVAAAMARVPVRAVFFDCLALEGRDLRKLGLIERKECLARILPPAGIVQASDHVAEHGDAFYEAASEMGLEGIIAKRDSSPYTGKRSPDWVKIKCQRR</sequence>
<dbReference type="Proteomes" id="UP000317716">
    <property type="component" value="Unassembled WGS sequence"/>
</dbReference>
<name>A0A538SI70_UNCEI</name>
<organism evidence="4 5">
    <name type="scientific">Eiseniibacteriota bacterium</name>
    <dbReference type="NCBI Taxonomy" id="2212470"/>
    <lineage>
        <taxon>Bacteria</taxon>
        <taxon>Candidatus Eiseniibacteriota</taxon>
    </lineage>
</organism>
<comment type="caution">
    <text evidence="4">The sequence shown here is derived from an EMBL/GenBank/DDBJ whole genome shotgun (WGS) entry which is preliminary data.</text>
</comment>
<dbReference type="Pfam" id="PF13298">
    <property type="entry name" value="LigD_N"/>
    <property type="match status" value="1"/>
</dbReference>
<keyword evidence="4" id="KW-0436">Ligase</keyword>
<dbReference type="InterPro" id="IPR012310">
    <property type="entry name" value="DNA_ligase_ATP-dep_cent"/>
</dbReference>
<evidence type="ECO:0000313" key="5">
    <source>
        <dbReference type="Proteomes" id="UP000317716"/>
    </source>
</evidence>
<proteinExistence type="predicted"/>
<dbReference type="GO" id="GO:0006310">
    <property type="term" value="P:DNA recombination"/>
    <property type="evidence" value="ECO:0007669"/>
    <property type="project" value="InterPro"/>
</dbReference>
<dbReference type="Gene3D" id="3.30.470.30">
    <property type="entry name" value="DNA ligase/mRNA capping enzyme"/>
    <property type="match status" value="1"/>
</dbReference>
<feature type="non-terminal residue" evidence="4">
    <location>
        <position position="471"/>
    </location>
</feature>
<feature type="domain" description="DNA ligase D 3'-phosphoesterase" evidence="3">
    <location>
        <begin position="101"/>
        <end position="208"/>
    </location>
</feature>
<dbReference type="PANTHER" id="PTHR39465:SF1">
    <property type="entry name" value="DNA LIGASE D 3'-PHOSPHOESTERASE DOMAIN-CONTAINING PROTEIN"/>
    <property type="match status" value="1"/>
</dbReference>
<feature type="domain" description="ATP-dependent DNA ligase family profile" evidence="2">
    <location>
        <begin position="289"/>
        <end position="467"/>
    </location>
</feature>
<dbReference type="GO" id="GO:0003910">
    <property type="term" value="F:DNA ligase (ATP) activity"/>
    <property type="evidence" value="ECO:0007669"/>
    <property type="project" value="UniProtKB-EC"/>
</dbReference>
<evidence type="ECO:0000313" key="4">
    <source>
        <dbReference type="EMBL" id="TMQ51070.1"/>
    </source>
</evidence>
<protein>
    <submittedName>
        <fullName evidence="4">ATP-dependent DNA ligase</fullName>
        <ecNumber evidence="4">6.5.1.1</ecNumber>
    </submittedName>
</protein>
<reference evidence="4 5" key="1">
    <citation type="journal article" date="2019" name="Nat. Microbiol.">
        <title>Mediterranean grassland soil C-N compound turnover is dependent on rainfall and depth, and is mediated by genomically divergent microorganisms.</title>
        <authorList>
            <person name="Diamond S."/>
            <person name="Andeer P.F."/>
            <person name="Li Z."/>
            <person name="Crits-Christoph A."/>
            <person name="Burstein D."/>
            <person name="Anantharaman K."/>
            <person name="Lane K.R."/>
            <person name="Thomas B.C."/>
            <person name="Pan C."/>
            <person name="Northen T.R."/>
            <person name="Banfield J.F."/>
        </authorList>
    </citation>
    <scope>NUCLEOTIDE SEQUENCE [LARGE SCALE GENOMIC DNA]</scope>
    <source>
        <strain evidence="4">WS_2</strain>
    </source>
</reference>
<dbReference type="GO" id="GO:0005524">
    <property type="term" value="F:ATP binding"/>
    <property type="evidence" value="ECO:0007669"/>
    <property type="project" value="InterPro"/>
</dbReference>
<accession>A0A538SI70</accession>
<dbReference type="EMBL" id="VBOS01000390">
    <property type="protein sequence ID" value="TMQ51070.1"/>
    <property type="molecule type" value="Genomic_DNA"/>
</dbReference>
<feature type="region of interest" description="Disordered" evidence="1">
    <location>
        <begin position="1"/>
        <end position="86"/>
    </location>
</feature>
<dbReference type="PROSITE" id="PS00697">
    <property type="entry name" value="DNA_LIGASE_A1"/>
    <property type="match status" value="1"/>
</dbReference>
<dbReference type="InterPro" id="IPR016059">
    <property type="entry name" value="DNA_ligase_ATP-dep_CS"/>
</dbReference>
<evidence type="ECO:0000259" key="2">
    <source>
        <dbReference type="Pfam" id="PF01068"/>
    </source>
</evidence>
<gene>
    <name evidence="4" type="primary">ligD</name>
    <name evidence="4" type="ORF">E6K72_10860</name>
</gene>
<dbReference type="EC" id="6.5.1.1" evidence="4"/>
<dbReference type="InterPro" id="IPR014144">
    <property type="entry name" value="LigD_PE_domain"/>
</dbReference>
<dbReference type="CDD" id="cd07906">
    <property type="entry name" value="Adenylation_DNA_ligase_LigD_LigC"/>
    <property type="match status" value="1"/>
</dbReference>
<dbReference type="Gene3D" id="3.30.1490.70">
    <property type="match status" value="1"/>
</dbReference>
<dbReference type="NCBIfam" id="TIGR02777">
    <property type="entry name" value="LigD_PE_dom"/>
    <property type="match status" value="1"/>
</dbReference>
<dbReference type="PANTHER" id="PTHR39465">
    <property type="entry name" value="DNA LIGASE D, 3'-PHOSPHOESTERASE DOMAIN"/>
    <property type="match status" value="1"/>
</dbReference>
<dbReference type="AlphaFoldDB" id="A0A538SI70"/>
<evidence type="ECO:0000256" key="1">
    <source>
        <dbReference type="SAM" id="MobiDB-lite"/>
    </source>
</evidence>
<dbReference type="SUPFAM" id="SSF56091">
    <property type="entry name" value="DNA ligase/mRNA capping enzyme, catalytic domain"/>
    <property type="match status" value="1"/>
</dbReference>
<feature type="compositionally biased region" description="Low complexity" evidence="1">
    <location>
        <begin position="53"/>
        <end position="65"/>
    </location>
</feature>
<evidence type="ECO:0000259" key="3">
    <source>
        <dbReference type="Pfam" id="PF13298"/>
    </source>
</evidence>
<dbReference type="PROSITE" id="PS00333">
    <property type="entry name" value="DNA_LIGASE_A2"/>
    <property type="match status" value="1"/>
</dbReference>
<dbReference type="GO" id="GO:0006281">
    <property type="term" value="P:DNA repair"/>
    <property type="evidence" value="ECO:0007669"/>
    <property type="project" value="InterPro"/>
</dbReference>
<dbReference type="Pfam" id="PF01068">
    <property type="entry name" value="DNA_ligase_A_M"/>
    <property type="match status" value="1"/>
</dbReference>